<sequence>MKRHFVRIDLTVPGVGTLINIADLVEVDAQTCTVNRMLELDPNETITGAYIHGRCVGRINEPQAAVPHPDSYADFPDIEVTRLDPEEYEALWTEAAAKFPEI</sequence>
<dbReference type="Proteomes" id="UP001180840">
    <property type="component" value="Unassembled WGS sequence"/>
</dbReference>
<evidence type="ECO:0000313" key="1">
    <source>
        <dbReference type="EMBL" id="MDR7330576.1"/>
    </source>
</evidence>
<name>A0ABU2A060_9CORY</name>
<proteinExistence type="predicted"/>
<comment type="caution">
    <text evidence="1">The sequence shown here is derived from an EMBL/GenBank/DDBJ whole genome shotgun (WGS) entry which is preliminary data.</text>
</comment>
<keyword evidence="2" id="KW-1185">Reference proteome</keyword>
<protein>
    <submittedName>
        <fullName evidence="1">Uncharacterized protein</fullName>
    </submittedName>
</protein>
<evidence type="ECO:0000313" key="2">
    <source>
        <dbReference type="Proteomes" id="UP001180840"/>
    </source>
</evidence>
<accession>A0ABU2A060</accession>
<dbReference type="EMBL" id="JAVDXZ010000001">
    <property type="protein sequence ID" value="MDR7330576.1"/>
    <property type="molecule type" value="Genomic_DNA"/>
</dbReference>
<reference evidence="1" key="1">
    <citation type="submission" date="2023-07" db="EMBL/GenBank/DDBJ databases">
        <title>Sequencing the genomes of 1000 actinobacteria strains.</title>
        <authorList>
            <person name="Klenk H.-P."/>
        </authorList>
    </citation>
    <scope>NUCLEOTIDE SEQUENCE</scope>
    <source>
        <strain evidence="1">DSM 107476</strain>
    </source>
</reference>
<organism evidence="1 2">
    <name type="scientific">Corynebacterium guangdongense</name>
    <dbReference type="NCBI Taxonomy" id="1783348"/>
    <lineage>
        <taxon>Bacteria</taxon>
        <taxon>Bacillati</taxon>
        <taxon>Actinomycetota</taxon>
        <taxon>Actinomycetes</taxon>
        <taxon>Mycobacteriales</taxon>
        <taxon>Corynebacteriaceae</taxon>
        <taxon>Corynebacterium</taxon>
    </lineage>
</organism>
<gene>
    <name evidence="1" type="ORF">J2S39_002252</name>
</gene>